<sequence length="127" mass="14359">MLSILLLHSYNELRSAQSSLEGVLDFIISRTPQAKPMSLSSPKSATPTGTRRRVSVLRQKCLIRDCHRCEVSQIFDRAAARMRGEEDAESCADDDGNMLKDEPTDQFQYLEVAHIIRINARNRIPSI</sequence>
<evidence type="ECO:0000313" key="2">
    <source>
        <dbReference type="Proteomes" id="UP001147760"/>
    </source>
</evidence>
<dbReference type="OrthoDB" id="2104739at2759"/>
<protein>
    <recommendedName>
        <fullName evidence="3">HNH nuclease domain-containing protein</fullName>
    </recommendedName>
</protein>
<organism evidence="1 2">
    <name type="scientific">Penicillium desertorum</name>
    <dbReference type="NCBI Taxonomy" id="1303715"/>
    <lineage>
        <taxon>Eukaryota</taxon>
        <taxon>Fungi</taxon>
        <taxon>Dikarya</taxon>
        <taxon>Ascomycota</taxon>
        <taxon>Pezizomycotina</taxon>
        <taxon>Eurotiomycetes</taxon>
        <taxon>Eurotiomycetidae</taxon>
        <taxon>Eurotiales</taxon>
        <taxon>Aspergillaceae</taxon>
        <taxon>Penicillium</taxon>
    </lineage>
</organism>
<evidence type="ECO:0008006" key="3">
    <source>
        <dbReference type="Google" id="ProtNLM"/>
    </source>
</evidence>
<reference evidence="1" key="2">
    <citation type="journal article" date="2023" name="IMA Fungus">
        <title>Comparative genomic study of the Penicillium genus elucidates a diverse pangenome and 15 lateral gene transfer events.</title>
        <authorList>
            <person name="Petersen C."/>
            <person name="Sorensen T."/>
            <person name="Nielsen M.R."/>
            <person name="Sondergaard T.E."/>
            <person name="Sorensen J.L."/>
            <person name="Fitzpatrick D.A."/>
            <person name="Frisvad J.C."/>
            <person name="Nielsen K.L."/>
        </authorList>
    </citation>
    <scope>NUCLEOTIDE SEQUENCE</scope>
    <source>
        <strain evidence="1">IBT 17660</strain>
    </source>
</reference>
<gene>
    <name evidence="1" type="ORF">N7530_002377</name>
</gene>
<dbReference type="Proteomes" id="UP001147760">
    <property type="component" value="Unassembled WGS sequence"/>
</dbReference>
<keyword evidence="2" id="KW-1185">Reference proteome</keyword>
<proteinExistence type="predicted"/>
<name>A0A9X0BT61_9EURO</name>
<evidence type="ECO:0000313" key="1">
    <source>
        <dbReference type="EMBL" id="KAJ5483131.1"/>
    </source>
</evidence>
<comment type="caution">
    <text evidence="1">The sequence shown here is derived from an EMBL/GenBank/DDBJ whole genome shotgun (WGS) entry which is preliminary data.</text>
</comment>
<reference evidence="1" key="1">
    <citation type="submission" date="2022-12" db="EMBL/GenBank/DDBJ databases">
        <authorList>
            <person name="Petersen C."/>
        </authorList>
    </citation>
    <scope>NUCLEOTIDE SEQUENCE</scope>
    <source>
        <strain evidence="1">IBT 17660</strain>
    </source>
</reference>
<dbReference type="EMBL" id="JAPWDO010000002">
    <property type="protein sequence ID" value="KAJ5483131.1"/>
    <property type="molecule type" value="Genomic_DNA"/>
</dbReference>
<dbReference type="AlphaFoldDB" id="A0A9X0BT61"/>
<accession>A0A9X0BT61</accession>